<comment type="function">
    <text evidence="6">Has a glutathione-disulfide oxidoreductase activity in the presence of NADPH and glutathione reductase. Reduces low molecular weight disulfides and proteins.</text>
</comment>
<dbReference type="PROSITE" id="PS00195">
    <property type="entry name" value="GLUTAREDOXIN_1"/>
    <property type="match status" value="1"/>
</dbReference>
<proteinExistence type="inferred from homology"/>
<dbReference type="GO" id="GO:0009055">
    <property type="term" value="F:electron transfer activity"/>
    <property type="evidence" value="ECO:0007669"/>
    <property type="project" value="TreeGrafter"/>
</dbReference>
<dbReference type="PANTHER" id="PTHR34386:SF1">
    <property type="entry name" value="GLUTAREDOXIN-LIKE PROTEIN NRDH"/>
    <property type="match status" value="1"/>
</dbReference>
<evidence type="ECO:0000256" key="6">
    <source>
        <dbReference type="RuleBase" id="RU364065"/>
    </source>
</evidence>
<feature type="domain" description="Glutaredoxin" evidence="7">
    <location>
        <begin position="13"/>
        <end position="72"/>
    </location>
</feature>
<dbReference type="GO" id="GO:0045454">
    <property type="term" value="P:cell redox homeostasis"/>
    <property type="evidence" value="ECO:0007669"/>
    <property type="project" value="InterPro"/>
</dbReference>
<keyword evidence="2 6" id="KW-0813">Transport</keyword>
<gene>
    <name evidence="8" type="primary">grxC</name>
    <name evidence="8" type="ORF">IFO71_09685</name>
</gene>
<reference evidence="8 9" key="1">
    <citation type="submission" date="2020-09" db="EMBL/GenBank/DDBJ databases">
        <title>Pseudoxanthomonas sp. CAU 1598 isolated from sand of Yaerae Beach.</title>
        <authorList>
            <person name="Kim W."/>
        </authorList>
    </citation>
    <scope>NUCLEOTIDE SEQUENCE [LARGE SCALE GENOMIC DNA]</scope>
    <source>
        <strain evidence="8 9">CAU 1598</strain>
    </source>
</reference>
<dbReference type="PANTHER" id="PTHR34386">
    <property type="entry name" value="GLUTAREDOXIN"/>
    <property type="match status" value="1"/>
</dbReference>
<dbReference type="Proteomes" id="UP000613768">
    <property type="component" value="Unassembled WGS sequence"/>
</dbReference>
<dbReference type="SUPFAM" id="SSF52833">
    <property type="entry name" value="Thioredoxin-like"/>
    <property type="match status" value="1"/>
</dbReference>
<keyword evidence="5 6" id="KW-0676">Redox-active center</keyword>
<evidence type="ECO:0000256" key="5">
    <source>
        <dbReference type="ARBA" id="ARBA00023284"/>
    </source>
</evidence>
<evidence type="ECO:0000313" key="9">
    <source>
        <dbReference type="Proteomes" id="UP000613768"/>
    </source>
</evidence>
<evidence type="ECO:0000256" key="3">
    <source>
        <dbReference type="ARBA" id="ARBA00022982"/>
    </source>
</evidence>
<comment type="caution">
    <text evidence="8">The sequence shown here is derived from an EMBL/GenBank/DDBJ whole genome shotgun (WGS) entry which is preliminary data.</text>
</comment>
<dbReference type="Gene3D" id="3.40.30.10">
    <property type="entry name" value="Glutaredoxin"/>
    <property type="match status" value="1"/>
</dbReference>
<dbReference type="PRINTS" id="PR00160">
    <property type="entry name" value="GLUTAREDOXIN"/>
</dbReference>
<evidence type="ECO:0000256" key="2">
    <source>
        <dbReference type="ARBA" id="ARBA00022448"/>
    </source>
</evidence>
<dbReference type="InterPro" id="IPR051548">
    <property type="entry name" value="Grx-like_ET"/>
</dbReference>
<organism evidence="8 9">
    <name type="scientific">Pseudomarimonas arenosa</name>
    <dbReference type="NCBI Taxonomy" id="2774145"/>
    <lineage>
        <taxon>Bacteria</taxon>
        <taxon>Pseudomonadati</taxon>
        <taxon>Pseudomonadota</taxon>
        <taxon>Gammaproteobacteria</taxon>
        <taxon>Lysobacterales</taxon>
        <taxon>Lysobacteraceae</taxon>
        <taxon>Pseudomarimonas</taxon>
    </lineage>
</organism>
<dbReference type="EMBL" id="JACYTR010000016">
    <property type="protein sequence ID" value="MBD8526016.1"/>
    <property type="molecule type" value="Genomic_DNA"/>
</dbReference>
<dbReference type="AlphaFoldDB" id="A0AAW3ZNU5"/>
<accession>A0AAW3ZNU5</accession>
<dbReference type="CDD" id="cd03418">
    <property type="entry name" value="GRX_GRXb_1_3_like"/>
    <property type="match status" value="1"/>
</dbReference>
<evidence type="ECO:0000256" key="4">
    <source>
        <dbReference type="ARBA" id="ARBA00023157"/>
    </source>
</evidence>
<dbReference type="InterPro" id="IPR011900">
    <property type="entry name" value="GRX_bact"/>
</dbReference>
<dbReference type="InterPro" id="IPR011767">
    <property type="entry name" value="GLR_AS"/>
</dbReference>
<keyword evidence="9" id="KW-1185">Reference proteome</keyword>
<keyword evidence="4" id="KW-1015">Disulfide bond</keyword>
<evidence type="ECO:0000259" key="7">
    <source>
        <dbReference type="Pfam" id="PF00462"/>
    </source>
</evidence>
<keyword evidence="3 6" id="KW-0249">Electron transport</keyword>
<keyword evidence="6" id="KW-0963">Cytoplasm</keyword>
<dbReference type="InterPro" id="IPR014025">
    <property type="entry name" value="Glutaredoxin_subgr"/>
</dbReference>
<dbReference type="RefSeq" id="WP_192029439.1">
    <property type="nucleotide sequence ID" value="NZ_JACYTR010000016.1"/>
</dbReference>
<evidence type="ECO:0000313" key="8">
    <source>
        <dbReference type="EMBL" id="MBD8526016.1"/>
    </source>
</evidence>
<dbReference type="GO" id="GO:0015038">
    <property type="term" value="F:glutathione disulfide oxidoreductase activity"/>
    <property type="evidence" value="ECO:0007669"/>
    <property type="project" value="UniProtKB-UniRule"/>
</dbReference>
<dbReference type="NCBIfam" id="TIGR02181">
    <property type="entry name" value="GRX_bact"/>
    <property type="match status" value="1"/>
</dbReference>
<dbReference type="PROSITE" id="PS51354">
    <property type="entry name" value="GLUTAREDOXIN_2"/>
    <property type="match status" value="1"/>
</dbReference>
<protein>
    <recommendedName>
        <fullName evidence="6">Glutaredoxin</fullName>
    </recommendedName>
</protein>
<sequence length="95" mass="10839">MLPPLWEILMRDVLMYTTAICPYCVAAKNFLKHKGLNWTEVRVDIDPVQRETMLQRARRTSVPQIFIGDTHVGGYDDLVALDRAGRLQGLLEEPA</sequence>
<dbReference type="Pfam" id="PF00462">
    <property type="entry name" value="Glutaredoxin"/>
    <property type="match status" value="1"/>
</dbReference>
<dbReference type="InterPro" id="IPR036249">
    <property type="entry name" value="Thioredoxin-like_sf"/>
</dbReference>
<comment type="similarity">
    <text evidence="1 6">Belongs to the glutaredoxin family.</text>
</comment>
<evidence type="ECO:0000256" key="1">
    <source>
        <dbReference type="ARBA" id="ARBA00007787"/>
    </source>
</evidence>
<name>A0AAW3ZNU5_9GAMM</name>
<dbReference type="InterPro" id="IPR002109">
    <property type="entry name" value="Glutaredoxin"/>
</dbReference>